<name>A0AC61S9Y4_9EURY</name>
<evidence type="ECO:0000313" key="2">
    <source>
        <dbReference type="Proteomes" id="UP000315423"/>
    </source>
</evidence>
<evidence type="ECO:0000313" key="1">
    <source>
        <dbReference type="EMBL" id="TKY91299.1"/>
    </source>
</evidence>
<gene>
    <name evidence="1" type="ORF">C5S46_06590</name>
</gene>
<comment type="caution">
    <text evidence="1">The sequence shown here is derived from an EMBL/GenBank/DDBJ whole genome shotgun (WGS) entry which is preliminary data.</text>
</comment>
<accession>A0AC61S9Y4</accession>
<dbReference type="EMBL" id="QYBA01000221">
    <property type="protein sequence ID" value="TKY91299.1"/>
    <property type="molecule type" value="Genomic_DNA"/>
</dbReference>
<organism evidence="1 2">
    <name type="scientific">Candidatus Methanomarinus sp</name>
    <dbReference type="NCBI Taxonomy" id="3386244"/>
    <lineage>
        <taxon>Archaea</taxon>
        <taxon>Methanobacteriati</taxon>
        <taxon>Methanobacteriota</taxon>
        <taxon>Stenosarchaea group</taxon>
        <taxon>Methanomicrobia</taxon>
        <taxon>Methanosarcinales</taxon>
        <taxon>ANME-2 cluster</taxon>
        <taxon>Candidatus Methanocomedenaceae</taxon>
        <taxon>Candidatus Methanomarinus</taxon>
    </lineage>
</organism>
<reference evidence="1" key="1">
    <citation type="submission" date="2018-09" db="EMBL/GenBank/DDBJ databases">
        <title>A genomic encyclopedia of anaerobic methanotrophic archaea.</title>
        <authorList>
            <person name="Skennerton C.T."/>
            <person name="Chadwick G.L."/>
            <person name="Laso-Perez R."/>
            <person name="Leu A.O."/>
            <person name="Speth D.R."/>
            <person name="Yu H."/>
            <person name="Morgan-Lang C."/>
            <person name="Hatzenpichler R."/>
            <person name="Goudeau D."/>
            <person name="Malmstrom R."/>
            <person name="Woyke T."/>
            <person name="Hallam S."/>
            <person name="Tyson G.W."/>
            <person name="Wegener G."/>
            <person name="Boetius A."/>
            <person name="Orphan V.J."/>
        </authorList>
    </citation>
    <scope>NUCLEOTIDE SEQUENCE</scope>
    <source>
        <strain evidence="1">CONS3730D10UFb2</strain>
    </source>
</reference>
<dbReference type="Proteomes" id="UP000315423">
    <property type="component" value="Unassembled WGS sequence"/>
</dbReference>
<feature type="non-terminal residue" evidence="1">
    <location>
        <position position="1"/>
    </location>
</feature>
<sequence length="329" mass="35910">HPILIDKFLEDAIEVEVDAISDGEDTFVAAIMEHIELAGVHSGDSACVIPSRTISDENTKKINEYTKKMGKALKVVGLMNIQYAIANGEVYILEANPRASRTVPLVSKVTNIPLANIATQIITLGKKIPDFPQLKEYDLPHVAVKEAVFPFNMFPEVDPVLGPEMRATGEVMGIADNFGMAFYKAQDATGIPLPTEGGVLVTVPDNARITTLDAVRKLSDLGFILYATRGTKDYLDNGGVACELVLKLHEGRPNIIDAIENKKIQLIFNIPIGRKGKEDDSYIRKAAIKHMIPYITSAEAAVASVEGIEAALRSEITVKPLQEYNLDLK</sequence>
<protein>
    <submittedName>
        <fullName evidence="1">Carbamoyl phosphate synthase large subunit</fullName>
    </submittedName>
</protein>
<proteinExistence type="predicted"/>